<name>A0A0X8G4R8_9FLAO</name>
<keyword evidence="2" id="KW-0813">Transport</keyword>
<proteinExistence type="inferred from homology"/>
<feature type="domain" description="Multidrug resistance protein MdtA-like barrel-sandwich hybrid" evidence="3">
    <location>
        <begin position="79"/>
        <end position="218"/>
    </location>
</feature>
<reference evidence="5" key="1">
    <citation type="submission" date="2015-12" db="EMBL/GenBank/DDBJ databases">
        <title>Complete genome sequence of Lutibacter profundus strain LP1.</title>
        <authorList>
            <person name="Wissuwa J."/>
            <person name="Le Moine Bauer S."/>
            <person name="Stokke R."/>
            <person name="Dahle H."/>
            <person name="Steen I.H."/>
        </authorList>
    </citation>
    <scope>NUCLEOTIDE SEQUENCE [LARGE SCALE GENOMIC DNA]</scope>
    <source>
        <strain evidence="5">LP1</strain>
    </source>
</reference>
<dbReference type="GO" id="GO:0060003">
    <property type="term" value="P:copper ion export"/>
    <property type="evidence" value="ECO:0007669"/>
    <property type="project" value="TreeGrafter"/>
</dbReference>
<dbReference type="GO" id="GO:0030313">
    <property type="term" value="C:cell envelope"/>
    <property type="evidence" value="ECO:0007669"/>
    <property type="project" value="TreeGrafter"/>
</dbReference>
<dbReference type="GO" id="GO:0015679">
    <property type="term" value="P:plasma membrane copper ion transport"/>
    <property type="evidence" value="ECO:0007669"/>
    <property type="project" value="TreeGrafter"/>
</dbReference>
<dbReference type="PROSITE" id="PS51257">
    <property type="entry name" value="PROKAR_LIPOPROTEIN"/>
    <property type="match status" value="1"/>
</dbReference>
<evidence type="ECO:0000313" key="5">
    <source>
        <dbReference type="Proteomes" id="UP000059672"/>
    </source>
</evidence>
<comment type="similarity">
    <text evidence="1">Belongs to the membrane fusion protein (MFP) (TC 8.A.1) family.</text>
</comment>
<reference evidence="4 5" key="2">
    <citation type="journal article" date="2016" name="Int. J. Syst. Evol. Microbiol.">
        <title>Lutibacter profundi sp. nov., isolated from a deep-sea hydrothermal system on the Arctic Mid-Ocean Ridge and emended description of the genus Lutibacter.</title>
        <authorList>
            <person name="Le Moine Bauer S."/>
            <person name="Roalkvam I."/>
            <person name="Steen I.H."/>
            <person name="Dahle H."/>
        </authorList>
    </citation>
    <scope>NUCLEOTIDE SEQUENCE [LARGE SCALE GENOMIC DNA]</scope>
    <source>
        <strain evidence="4 5">LP1</strain>
    </source>
</reference>
<dbReference type="InterPro" id="IPR051909">
    <property type="entry name" value="MFP_Cation_Efflux"/>
</dbReference>
<dbReference type="OrthoDB" id="9814657at2"/>
<evidence type="ECO:0000256" key="1">
    <source>
        <dbReference type="ARBA" id="ARBA00009477"/>
    </source>
</evidence>
<sequence length="377" mass="42742">MKNHILKIAFLFFIISTVSCKNSKTEEIPVDIIKKDNSLVEITSSQFENSKMELGKISKQLFTETIKTNGYIDVPPANRAKVSAIIGGYVKKSPLLVGDRVTKGQLLLTIENPDFIEIQQNYLEISEKLTYLKSEYNRQKILFDENITSKKNYLKAESDYKSSVALLNGLAAKLKMININPLSVKAGKITSIVPIYAPISGSVTAVYTNVGEFMNASDVLLEIINNEHKHLELIVFEKEILKIREKQPILFKIPESSSEKYKAKVFLVGKSIDKNRTVRVHGHLENEDVPFIVGMFVEAKIITNSVEKQALPIETVLEKDGEYFVLVLREKNNETYKFEKIKVEIGEKNEDWIEILDNNLENIQILTKGAFLPLEKG</sequence>
<dbReference type="Gene3D" id="2.40.30.170">
    <property type="match status" value="1"/>
</dbReference>
<keyword evidence="5" id="KW-1185">Reference proteome</keyword>
<dbReference type="Gene3D" id="2.40.420.20">
    <property type="match status" value="1"/>
</dbReference>
<dbReference type="STRING" id="1622118.Lupro_01710"/>
<dbReference type="GO" id="GO:0016020">
    <property type="term" value="C:membrane"/>
    <property type="evidence" value="ECO:0007669"/>
    <property type="project" value="InterPro"/>
</dbReference>
<dbReference type="EMBL" id="CP013355">
    <property type="protein sequence ID" value="AMC10049.1"/>
    <property type="molecule type" value="Genomic_DNA"/>
</dbReference>
<dbReference type="SUPFAM" id="SSF111369">
    <property type="entry name" value="HlyD-like secretion proteins"/>
    <property type="match status" value="1"/>
</dbReference>
<dbReference type="NCBIfam" id="TIGR01730">
    <property type="entry name" value="RND_mfp"/>
    <property type="match status" value="1"/>
</dbReference>
<protein>
    <submittedName>
        <fullName evidence="4">Cation transporter</fullName>
    </submittedName>
</protein>
<dbReference type="Gene3D" id="2.40.50.100">
    <property type="match status" value="1"/>
</dbReference>
<gene>
    <name evidence="4" type="ORF">Lupro_01710</name>
</gene>
<dbReference type="PATRIC" id="fig|1622118.3.peg.351"/>
<dbReference type="PANTHER" id="PTHR30097">
    <property type="entry name" value="CATION EFFLUX SYSTEM PROTEIN CUSB"/>
    <property type="match status" value="1"/>
</dbReference>
<dbReference type="RefSeq" id="WP_068205767.1">
    <property type="nucleotide sequence ID" value="NZ_CP013355.1"/>
</dbReference>
<dbReference type="InterPro" id="IPR058625">
    <property type="entry name" value="MdtA-like_BSH"/>
</dbReference>
<dbReference type="Gene3D" id="1.10.287.470">
    <property type="entry name" value="Helix hairpin bin"/>
    <property type="match status" value="1"/>
</dbReference>
<evidence type="ECO:0000259" key="3">
    <source>
        <dbReference type="Pfam" id="PF25917"/>
    </source>
</evidence>
<dbReference type="AlphaFoldDB" id="A0A0X8G4R8"/>
<dbReference type="GO" id="GO:0022857">
    <property type="term" value="F:transmembrane transporter activity"/>
    <property type="evidence" value="ECO:0007669"/>
    <property type="project" value="InterPro"/>
</dbReference>
<accession>A0A0X8G4R8</accession>
<dbReference type="Proteomes" id="UP000059672">
    <property type="component" value="Chromosome"/>
</dbReference>
<evidence type="ECO:0000256" key="2">
    <source>
        <dbReference type="ARBA" id="ARBA00022448"/>
    </source>
</evidence>
<evidence type="ECO:0000313" key="4">
    <source>
        <dbReference type="EMBL" id="AMC10049.1"/>
    </source>
</evidence>
<organism evidence="4 5">
    <name type="scientific">Lutibacter profundi</name>
    <dbReference type="NCBI Taxonomy" id="1622118"/>
    <lineage>
        <taxon>Bacteria</taxon>
        <taxon>Pseudomonadati</taxon>
        <taxon>Bacteroidota</taxon>
        <taxon>Flavobacteriia</taxon>
        <taxon>Flavobacteriales</taxon>
        <taxon>Flavobacteriaceae</taxon>
        <taxon>Lutibacter</taxon>
    </lineage>
</organism>
<dbReference type="Pfam" id="PF25917">
    <property type="entry name" value="BSH_RND"/>
    <property type="match status" value="1"/>
</dbReference>
<dbReference type="PANTHER" id="PTHR30097:SF4">
    <property type="entry name" value="SLR6042 PROTEIN"/>
    <property type="match status" value="1"/>
</dbReference>
<dbReference type="InterPro" id="IPR006143">
    <property type="entry name" value="RND_pump_MFP"/>
</dbReference>
<dbReference type="KEGG" id="lut:Lupro_01710"/>